<evidence type="ECO:0000259" key="2">
    <source>
        <dbReference type="Pfam" id="PF15645"/>
    </source>
</evidence>
<gene>
    <name evidence="3" type="ORF">HHL24_28425</name>
</gene>
<dbReference type="InterPro" id="IPR028907">
    <property type="entry name" value="Tox-PLDMTX_dom"/>
</dbReference>
<feature type="domain" description="Cytotoxic necrotizing factor Rho-activating" evidence="1">
    <location>
        <begin position="411"/>
        <end position="532"/>
    </location>
</feature>
<dbReference type="InterPro" id="IPR008430">
    <property type="entry name" value="CNF_Rho-act"/>
</dbReference>
<accession>A0A848INS8</accession>
<dbReference type="Gene3D" id="3.60.100.10">
    <property type="entry name" value="Cytotoxic necrotizing factor, Rho-activating domain"/>
    <property type="match status" value="1"/>
</dbReference>
<dbReference type="SUPFAM" id="SSF64438">
    <property type="entry name" value="CNF1/YfiH-like putative cysteine hydrolases"/>
    <property type="match status" value="1"/>
</dbReference>
<dbReference type="AlphaFoldDB" id="A0A848INS8"/>
<name>A0A848INS8_9BURK</name>
<dbReference type="Pfam" id="PF15645">
    <property type="entry name" value="Tox-PLDMTX"/>
    <property type="match status" value="1"/>
</dbReference>
<sequence length="982" mass="109909">MNQNAALRDISLEQGCPEIDFEDPFLDLFSSNVPDGSHHWWMDKDMIKLVVQPIFGNASIINEDSFEKAYLYLNGDSKRNFKEKNMLSIVDEATDDALKTLMAQAVEAKYKKAWWQYYTSLLTGFDIIYRIHHDPDYEPSAGEISLEALSAVLTLISIGFPVGQLTAASAKILRASLVKNLAKGLRGPALFLAVWAEVGSSLAFFPLRVLAIAGYEIFAFWEPLPLDTLTKSLYKQVRKFKFDFKFKEVKSKTIPNPEIKILNPEAPNVAKSGKSEPAEARGLLASLHQNDFRYYEYSYSYAKETPLGTGKLPDVDAAAPSAPKQAIPPADPRALNDEGAIELSSSRAITRVETPFRYSRSDATIFPEAVSSLGSEGRHLNFELMDQGIARNIEFHRRPFMPFRFDGELGIAPNTEVVHLRETADSVVGIRIDLEDIASDRPILITSGDMPAGTFLACVDEEDACVYFYRLGAISNNAVDSTSDNVAIRQLFSVHNALATRAEIKISVPDLVQKTDLLWFSKKFDRTMLIYADDPRVSDFTVLDQDFDFSTQPGAKPVTSHSASSSALDLLKYNRVSSDTNIIQSSGNAYYLLSRTDEDHVSIVGRGQYRGDVDTSQLKPWQPDADDRTSPEIATSDITEIVDLLVKSRSKVSSYIRVPDGDSLEAVEAAGKYFTANGYNVIYRMTILWPSKESTNVVQHYVPIVEKNGRAYLVDVTAGRFSSQGVDHPLCLTDSSWRIQYISLFPDHVVLIRDFNNFESLVNLVKSDLVNQPLAPLISNPDWTILNKPTWTLLQASEFTEAINIDMVIDINRSRTQRAYLDSPPIETLPSLPAKRSEKWNKIINDKGISATLTGSSDIAIKKFQAFLYEKNIKSKIIMTKTYENLHDENPVTNYVIQAELPGETADVIKLMPSHSGEAFTVNGVMPLKRWESENRHKITFFRLIDDPRTIPERSRTILTPAMFHTKSANPSFSTRSPIDTV</sequence>
<reference evidence="3 4" key="1">
    <citation type="submission" date="2020-04" db="EMBL/GenBank/DDBJ databases">
        <title>Paraburkholderia sp. RP-4-7 isolated from soil.</title>
        <authorList>
            <person name="Dahal R.H."/>
        </authorList>
    </citation>
    <scope>NUCLEOTIDE SEQUENCE [LARGE SCALE GENOMIC DNA]</scope>
    <source>
        <strain evidence="3 4">RP-4-7</strain>
    </source>
</reference>
<dbReference type="Proteomes" id="UP000544134">
    <property type="component" value="Unassembled WGS sequence"/>
</dbReference>
<dbReference type="InterPro" id="IPR037040">
    <property type="entry name" value="CNF_Rho-act_sf"/>
</dbReference>
<evidence type="ECO:0008006" key="5">
    <source>
        <dbReference type="Google" id="ProtNLM"/>
    </source>
</evidence>
<protein>
    <recommendedName>
        <fullName evidence="5">Dermonecrotic toxin</fullName>
    </recommendedName>
</protein>
<dbReference type="InterPro" id="IPR011324">
    <property type="entry name" value="Cytotoxic_necrot_fac-like_cat"/>
</dbReference>
<organism evidence="3 4">
    <name type="scientific">Paraburkholderia polaris</name>
    <dbReference type="NCBI Taxonomy" id="2728848"/>
    <lineage>
        <taxon>Bacteria</taxon>
        <taxon>Pseudomonadati</taxon>
        <taxon>Pseudomonadota</taxon>
        <taxon>Betaproteobacteria</taxon>
        <taxon>Burkholderiales</taxon>
        <taxon>Burkholderiaceae</taxon>
        <taxon>Paraburkholderia</taxon>
    </lineage>
</organism>
<comment type="caution">
    <text evidence="3">The sequence shown here is derived from an EMBL/GenBank/DDBJ whole genome shotgun (WGS) entry which is preliminary data.</text>
</comment>
<evidence type="ECO:0000313" key="3">
    <source>
        <dbReference type="EMBL" id="NMM01849.1"/>
    </source>
</evidence>
<dbReference type="EMBL" id="JABBGJ010000034">
    <property type="protein sequence ID" value="NMM01849.1"/>
    <property type="molecule type" value="Genomic_DNA"/>
</dbReference>
<dbReference type="RefSeq" id="WP_169488677.1">
    <property type="nucleotide sequence ID" value="NZ_JABBGJ010000034.1"/>
</dbReference>
<evidence type="ECO:0000259" key="1">
    <source>
        <dbReference type="Pfam" id="PF05785"/>
    </source>
</evidence>
<feature type="domain" description="Tox-PLDMTX" evidence="2">
    <location>
        <begin position="673"/>
        <end position="791"/>
    </location>
</feature>
<evidence type="ECO:0000313" key="4">
    <source>
        <dbReference type="Proteomes" id="UP000544134"/>
    </source>
</evidence>
<dbReference type="Pfam" id="PF05785">
    <property type="entry name" value="CNF1"/>
    <property type="match status" value="1"/>
</dbReference>
<dbReference type="Gene3D" id="3.10.670.10">
    <property type="entry name" value="Secreted effector protein ssei"/>
    <property type="match status" value="1"/>
</dbReference>
<proteinExistence type="predicted"/>
<keyword evidence="4" id="KW-1185">Reference proteome</keyword>